<evidence type="ECO:0000313" key="3">
    <source>
        <dbReference type="Proteomes" id="UP000001635"/>
    </source>
</evidence>
<dbReference type="HOGENOM" id="CLU_082760_5_0_10"/>
<dbReference type="PANTHER" id="PTHR35446:SF3">
    <property type="entry name" value="CMD DOMAIN-CONTAINING PROTEIN"/>
    <property type="match status" value="1"/>
</dbReference>
<dbReference type="InterPro" id="IPR029032">
    <property type="entry name" value="AhpD-like"/>
</dbReference>
<dbReference type="KEGG" id="cmr:Cycma_1743"/>
<dbReference type="OrthoDB" id="9808310at2"/>
<accession>G0IVV2</accession>
<gene>
    <name evidence="2" type="ordered locus">Cycma_1743</name>
</gene>
<dbReference type="STRING" id="880070.Cycma_1743"/>
<dbReference type="GO" id="GO:0051920">
    <property type="term" value="F:peroxiredoxin activity"/>
    <property type="evidence" value="ECO:0007669"/>
    <property type="project" value="InterPro"/>
</dbReference>
<feature type="domain" description="Carboxymuconolactone decarboxylase-like" evidence="1">
    <location>
        <begin position="58"/>
        <end position="107"/>
    </location>
</feature>
<dbReference type="Pfam" id="PF02627">
    <property type="entry name" value="CMD"/>
    <property type="match status" value="1"/>
</dbReference>
<dbReference type="AlphaFoldDB" id="G0IVV2"/>
<keyword evidence="3" id="KW-1185">Reference proteome</keyword>
<evidence type="ECO:0000313" key="2">
    <source>
        <dbReference type="EMBL" id="AEL25497.1"/>
    </source>
</evidence>
<dbReference type="Gene3D" id="1.20.1290.10">
    <property type="entry name" value="AhpD-like"/>
    <property type="match status" value="1"/>
</dbReference>
<dbReference type="eggNOG" id="COG2128">
    <property type="taxonomic scope" value="Bacteria"/>
</dbReference>
<evidence type="ECO:0000259" key="1">
    <source>
        <dbReference type="Pfam" id="PF02627"/>
    </source>
</evidence>
<dbReference type="RefSeq" id="WP_014019792.1">
    <property type="nucleotide sequence ID" value="NC_015914.1"/>
</dbReference>
<sequence>MTTTATAFNVPTKSEVSESNQAIFEQLGKQIGFVPNLYAYYAKNETALPDYLALQGRKTTLKAKEKEVVNLVTSQINGCRYCQSAHTALGKMNGFTNEQILEIRGGSAGFDDKLDALVKFTAATVSNHGKVQEEIKEAFFAAGYTEANLIDVVILIGDKIMSNYLHNLAGFEIDFPLAPEL</sequence>
<protein>
    <submittedName>
        <fullName evidence="2">Alkylhydroperoxidase like protein, AhpD family</fullName>
    </submittedName>
</protein>
<keyword evidence="2" id="KW-0575">Peroxidase</keyword>
<organism evidence="2 3">
    <name type="scientific">Cyclobacterium marinum (strain ATCC 25205 / DSM 745 / LMG 13164 / NCIMB 1802)</name>
    <name type="common">Flectobacillus marinus</name>
    <dbReference type="NCBI Taxonomy" id="880070"/>
    <lineage>
        <taxon>Bacteria</taxon>
        <taxon>Pseudomonadati</taxon>
        <taxon>Bacteroidota</taxon>
        <taxon>Cytophagia</taxon>
        <taxon>Cytophagales</taxon>
        <taxon>Cyclobacteriaceae</taxon>
        <taxon>Cyclobacterium</taxon>
    </lineage>
</organism>
<dbReference type="SUPFAM" id="SSF69118">
    <property type="entry name" value="AhpD-like"/>
    <property type="match status" value="1"/>
</dbReference>
<dbReference type="InterPro" id="IPR004675">
    <property type="entry name" value="AhpD_core"/>
</dbReference>
<dbReference type="EMBL" id="CP002955">
    <property type="protein sequence ID" value="AEL25497.1"/>
    <property type="molecule type" value="Genomic_DNA"/>
</dbReference>
<dbReference type="PANTHER" id="PTHR35446">
    <property type="entry name" value="SI:CH211-175M2.5"/>
    <property type="match status" value="1"/>
</dbReference>
<proteinExistence type="predicted"/>
<reference evidence="3" key="1">
    <citation type="submission" date="2011-07" db="EMBL/GenBank/DDBJ databases">
        <title>The complete genome of Cyclobacterium marinum DSM 745.</title>
        <authorList>
            <person name="Lucas S."/>
            <person name="Han J."/>
            <person name="Lapidus A."/>
            <person name="Bruce D."/>
            <person name="Goodwin L."/>
            <person name="Pitluck S."/>
            <person name="Peters L."/>
            <person name="Kyrpides N."/>
            <person name="Mavromatis K."/>
            <person name="Ivanova N."/>
            <person name="Ovchinnikova G."/>
            <person name="Chertkov O."/>
            <person name="Detter J.C."/>
            <person name="Tapia R."/>
            <person name="Han C."/>
            <person name="Land M."/>
            <person name="Hauser L."/>
            <person name="Markowitz V."/>
            <person name="Cheng J.-F."/>
            <person name="Hugenholtz P."/>
            <person name="Woyke T."/>
            <person name="Wu D."/>
            <person name="Tindall B."/>
            <person name="Schuetze A."/>
            <person name="Brambilla E."/>
            <person name="Klenk H.-P."/>
            <person name="Eisen J.A."/>
        </authorList>
    </citation>
    <scope>NUCLEOTIDE SEQUENCE [LARGE SCALE GENOMIC DNA]</scope>
    <source>
        <strain evidence="3">ATCC 25205 / DSM 745 / LMG 13164 / NCIMB 1802</strain>
    </source>
</reference>
<name>G0IVV2_CYCMS</name>
<dbReference type="NCBIfam" id="TIGR00778">
    <property type="entry name" value="ahpD_dom"/>
    <property type="match status" value="1"/>
</dbReference>
<dbReference type="InterPro" id="IPR003779">
    <property type="entry name" value="CMD-like"/>
</dbReference>
<dbReference type="Proteomes" id="UP000001635">
    <property type="component" value="Chromosome"/>
</dbReference>
<keyword evidence="2" id="KW-0560">Oxidoreductase</keyword>